<evidence type="ECO:0000313" key="1">
    <source>
        <dbReference type="EMBL" id="RCH94773.1"/>
    </source>
</evidence>
<dbReference type="OrthoDB" id="2287173at2759"/>
<dbReference type="Proteomes" id="UP000252139">
    <property type="component" value="Unassembled WGS sequence"/>
</dbReference>
<name>A0A367JXX0_RHIAZ</name>
<organism evidence="1 2">
    <name type="scientific">Rhizopus azygosporus</name>
    <name type="common">Rhizopus microsporus var. azygosporus</name>
    <dbReference type="NCBI Taxonomy" id="86630"/>
    <lineage>
        <taxon>Eukaryota</taxon>
        <taxon>Fungi</taxon>
        <taxon>Fungi incertae sedis</taxon>
        <taxon>Mucoromycota</taxon>
        <taxon>Mucoromycotina</taxon>
        <taxon>Mucoromycetes</taxon>
        <taxon>Mucorales</taxon>
        <taxon>Mucorineae</taxon>
        <taxon>Rhizopodaceae</taxon>
        <taxon>Rhizopus</taxon>
    </lineage>
</organism>
<evidence type="ECO:0000313" key="2">
    <source>
        <dbReference type="Proteomes" id="UP000252139"/>
    </source>
</evidence>
<proteinExistence type="predicted"/>
<sequence length="236" mass="26978">MIQIFYGNERKLCTIKVDFKLGDEKCKMIHNGKYNHSRYLLEHLTVAEKSRLSEKAEDAHVKPSKAVLGFHPEPREVAPSIYDSVRKILINKYLNKDTSVQTVLPAPAPINTSKKYQDKIDKTETLKKEKEKNKITGNEQKQLRCPFCGGTDHSRSSSKLCPMNKSKMKYPKPKDTIEKTFVINTSLANTCKYPKLITLIQEAVDYATQLVYVGSIFANYYFLELLENGEELPVVI</sequence>
<dbReference type="EMBL" id="PJQL01000541">
    <property type="protein sequence ID" value="RCH94773.1"/>
    <property type="molecule type" value="Genomic_DNA"/>
</dbReference>
<keyword evidence="2" id="KW-1185">Reference proteome</keyword>
<reference evidence="1 2" key="1">
    <citation type="journal article" date="2018" name="G3 (Bethesda)">
        <title>Phylogenetic and Phylogenomic Definition of Rhizopus Species.</title>
        <authorList>
            <person name="Gryganskyi A.P."/>
            <person name="Golan J."/>
            <person name="Dolatabadi S."/>
            <person name="Mondo S."/>
            <person name="Robb S."/>
            <person name="Idnurm A."/>
            <person name="Muszewska A."/>
            <person name="Steczkiewicz K."/>
            <person name="Masonjones S."/>
            <person name="Liao H.L."/>
            <person name="Gajdeczka M.T."/>
            <person name="Anike F."/>
            <person name="Vuek A."/>
            <person name="Anishchenko I.M."/>
            <person name="Voigt K."/>
            <person name="de Hoog G.S."/>
            <person name="Smith M.E."/>
            <person name="Heitman J."/>
            <person name="Vilgalys R."/>
            <person name="Stajich J.E."/>
        </authorList>
    </citation>
    <scope>NUCLEOTIDE SEQUENCE [LARGE SCALE GENOMIC DNA]</scope>
    <source>
        <strain evidence="1 2">CBS 357.93</strain>
    </source>
</reference>
<dbReference type="AlphaFoldDB" id="A0A367JXX0"/>
<comment type="caution">
    <text evidence="1">The sequence shown here is derived from an EMBL/GenBank/DDBJ whole genome shotgun (WGS) entry which is preliminary data.</text>
</comment>
<accession>A0A367JXX0</accession>
<gene>
    <name evidence="1" type="ORF">CU097_013236</name>
</gene>
<protein>
    <submittedName>
        <fullName evidence="1">Uncharacterized protein</fullName>
    </submittedName>
</protein>